<keyword evidence="2" id="KW-0378">Hydrolase</keyword>
<dbReference type="EC" id="2.3.2.2" evidence="1"/>
<dbReference type="InterPro" id="IPR043137">
    <property type="entry name" value="GGT_ssub_C"/>
</dbReference>
<dbReference type="Pfam" id="PF01019">
    <property type="entry name" value="G_glu_transpept"/>
    <property type="match status" value="1"/>
</dbReference>
<accession>A0A0P8A4K7</accession>
<dbReference type="PANTHER" id="PTHR43881:SF5">
    <property type="entry name" value="GAMMA-GLUTAMYLTRANSPEPTIDASE"/>
    <property type="match status" value="1"/>
</dbReference>
<evidence type="ECO:0000313" key="2">
    <source>
        <dbReference type="EMBL" id="SCC82776.1"/>
    </source>
</evidence>
<sequence>MHRDTTPVFSKSAVAAPSPLAAETGARVLEQGGNAIEAMIAMAATIAVVYPHMNAMGGDGFWLIREPDGKVTGIDACGPAGARATRDFYRESGQETIPARGPLAALTVAGAVGGWRLAREAAKAAGGRLPLPVLLEDAIRHAREGYPIAESEQRYWDREAGGATLETLRAVPGFDATYTLAGEPPRAGASRRVLPLGDTLSHLADAGLADFYRGDVGREIAADLERAGAPVTRADLESYAARAVRPLGLRLADATLWNLPPPTQGIASLMILGMFERLGVTRGDSLDHHHGLIEAVKRAFAIRDRVVTDPARLDADPDALLTPDAIAREAGAIDMARAAAFPLAADHGDTIWMGAIDDSGRAVSYIQSVYWDYGAGLVLPATGVLWQNRGMSFSLDPAARNPLQPGRKPFHTLNPALAVFNDGRVMSYGCMGGDGQPQTQAQIFTRYRFGMDPAAAVDAPRWLLGRTWGQDSTTLKLENRFDPDIVSGLAARGQVVEEIGMPYADLLGHAGMLVRHSRDGHIAATHDPRAGGAARGTGGA</sequence>
<evidence type="ECO:0000313" key="4">
    <source>
        <dbReference type="Proteomes" id="UP000182800"/>
    </source>
</evidence>
<dbReference type="SUPFAM" id="SSF56235">
    <property type="entry name" value="N-terminal nucleophile aminohydrolases (Ntn hydrolases)"/>
    <property type="match status" value="1"/>
</dbReference>
<keyword evidence="1" id="KW-0808">Transferase</keyword>
<dbReference type="InterPro" id="IPR043138">
    <property type="entry name" value="GGT_lsub"/>
</dbReference>
<dbReference type="AlphaFoldDB" id="A0A0P8A4K7"/>
<dbReference type="GO" id="GO:0103068">
    <property type="term" value="F:leukotriene C4 gamma-glutamyl transferase activity"/>
    <property type="evidence" value="ECO:0007669"/>
    <property type="project" value="UniProtKB-EC"/>
</dbReference>
<dbReference type="Proteomes" id="UP000050497">
    <property type="component" value="Unassembled WGS sequence"/>
</dbReference>
<dbReference type="EMBL" id="FMBM01000003">
    <property type="protein sequence ID" value="SCC82776.1"/>
    <property type="molecule type" value="Genomic_DNA"/>
</dbReference>
<dbReference type="InterPro" id="IPR052896">
    <property type="entry name" value="GGT-like_enzyme"/>
</dbReference>
<dbReference type="GO" id="GO:0016787">
    <property type="term" value="F:hydrolase activity"/>
    <property type="evidence" value="ECO:0007669"/>
    <property type="project" value="UniProtKB-KW"/>
</dbReference>
<keyword evidence="4" id="KW-1185">Reference proteome</keyword>
<dbReference type="InterPro" id="IPR029055">
    <property type="entry name" value="Ntn_hydrolases_N"/>
</dbReference>
<dbReference type="OrthoDB" id="9781342at2"/>
<reference evidence="1 3" key="1">
    <citation type="submission" date="2015-09" db="EMBL/GenBank/DDBJ databases">
        <title>Identification and resolution of microdiversity through metagenomic sequencing of parallel consortia.</title>
        <authorList>
            <person name="Nelson W.C."/>
            <person name="Romine M.F."/>
            <person name="Lindemann S.R."/>
        </authorList>
    </citation>
    <scope>NUCLEOTIDE SEQUENCE [LARGE SCALE GENOMIC DNA]</scope>
    <source>
        <strain evidence="1">HL-109</strain>
    </source>
</reference>
<reference evidence="2 4" key="2">
    <citation type="submission" date="2016-08" db="EMBL/GenBank/DDBJ databases">
        <authorList>
            <person name="Varghese N."/>
            <person name="Submissions Spin"/>
        </authorList>
    </citation>
    <scope>NUCLEOTIDE SEQUENCE [LARGE SCALE GENOMIC DNA]</scope>
    <source>
        <strain evidence="2 4">HL-109</strain>
    </source>
</reference>
<dbReference type="PANTHER" id="PTHR43881">
    <property type="entry name" value="GAMMA-GLUTAMYLTRANSPEPTIDASE (AFU_ORTHOLOGUE AFUA_4G13580)"/>
    <property type="match status" value="1"/>
</dbReference>
<dbReference type="Proteomes" id="UP000182800">
    <property type="component" value="Unassembled WGS sequence"/>
</dbReference>
<dbReference type="Gene3D" id="3.60.20.40">
    <property type="match status" value="1"/>
</dbReference>
<organism evidence="1 3">
    <name type="scientific">Saliniramus fredricksonii</name>
    <dbReference type="NCBI Taxonomy" id="1653334"/>
    <lineage>
        <taxon>Bacteria</taxon>
        <taxon>Pseudomonadati</taxon>
        <taxon>Pseudomonadota</taxon>
        <taxon>Alphaproteobacteria</taxon>
        <taxon>Hyphomicrobiales</taxon>
        <taxon>Salinarimonadaceae</taxon>
        <taxon>Saliniramus</taxon>
    </lineage>
</organism>
<proteinExistence type="predicted"/>
<dbReference type="EMBL" id="LJSX01000001">
    <property type="protein sequence ID" value="KPQ12548.1"/>
    <property type="molecule type" value="Genomic_DNA"/>
</dbReference>
<dbReference type="STRING" id="1653334.GA0071312_3787"/>
<dbReference type="RefSeq" id="WP_074446619.1">
    <property type="nucleotide sequence ID" value="NZ_FMBM01000003.1"/>
</dbReference>
<dbReference type="Gene3D" id="1.10.246.130">
    <property type="match status" value="1"/>
</dbReference>
<name>A0A0P8A4K7_9HYPH</name>
<dbReference type="PRINTS" id="PR01210">
    <property type="entry name" value="GGTRANSPTASE"/>
</dbReference>
<keyword evidence="1" id="KW-0012">Acyltransferase</keyword>
<evidence type="ECO:0000313" key="3">
    <source>
        <dbReference type="Proteomes" id="UP000050497"/>
    </source>
</evidence>
<evidence type="ECO:0000313" key="1">
    <source>
        <dbReference type="EMBL" id="KPQ12548.1"/>
    </source>
</evidence>
<protein>
    <submittedName>
        <fullName evidence="1 2">Gamma-glutamyltranspeptidase</fullName>
        <ecNumber evidence="1">2.3.2.2</ecNumber>
    </submittedName>
</protein>
<comment type="caution">
    <text evidence="1">The sequence shown here is derived from an EMBL/GenBank/DDBJ whole genome shotgun (WGS) entry which is preliminary data.</text>
</comment>
<dbReference type="PATRIC" id="fig|1653334.4.peg.1798"/>
<gene>
    <name evidence="1" type="primary">ggt</name>
    <name evidence="2" type="ORF">GA0071312_3787</name>
    <name evidence="1" type="ORF">HLUCCO17_00205</name>
</gene>